<protein>
    <recommendedName>
        <fullName evidence="2">OmpR/PhoB-type domain-containing protein</fullName>
    </recommendedName>
</protein>
<sequence length="203" mass="22881">MMAAFRSRLETPLDAGADICLPAHIGANEFRCALIRLANDKLVAVSDIPKPKARRPSTWSSLKSASMPVEPCWTLIDDCWVLCTPQGIGLCLTEMERDLLINVFRAGNKTVYHAQWDRRHGRITRERRDKVSALSVLVGHFRRKCAALDIDFPLYVKPGGGYRFVEACFIGQGKVCDSSLQGLSHQDALHEYDEWPDHLLFNQ</sequence>
<dbReference type="EMBL" id="LAZR01000034">
    <property type="protein sequence ID" value="KKO01621.1"/>
    <property type="molecule type" value="Genomic_DNA"/>
</dbReference>
<comment type="caution">
    <text evidence="1">The sequence shown here is derived from an EMBL/GenBank/DDBJ whole genome shotgun (WGS) entry which is preliminary data.</text>
</comment>
<evidence type="ECO:0000313" key="1">
    <source>
        <dbReference type="EMBL" id="KKO01621.1"/>
    </source>
</evidence>
<evidence type="ECO:0008006" key="2">
    <source>
        <dbReference type="Google" id="ProtNLM"/>
    </source>
</evidence>
<dbReference type="AlphaFoldDB" id="A0A0F9V8T9"/>
<name>A0A0F9V8T9_9ZZZZ</name>
<accession>A0A0F9V8T9</accession>
<organism evidence="1">
    <name type="scientific">marine sediment metagenome</name>
    <dbReference type="NCBI Taxonomy" id="412755"/>
    <lineage>
        <taxon>unclassified sequences</taxon>
        <taxon>metagenomes</taxon>
        <taxon>ecological metagenomes</taxon>
    </lineage>
</organism>
<reference evidence="1" key="1">
    <citation type="journal article" date="2015" name="Nature">
        <title>Complex archaea that bridge the gap between prokaryotes and eukaryotes.</title>
        <authorList>
            <person name="Spang A."/>
            <person name="Saw J.H."/>
            <person name="Jorgensen S.L."/>
            <person name="Zaremba-Niedzwiedzka K."/>
            <person name="Martijn J."/>
            <person name="Lind A.E."/>
            <person name="van Eijk R."/>
            <person name="Schleper C."/>
            <person name="Guy L."/>
            <person name="Ettema T.J."/>
        </authorList>
    </citation>
    <scope>NUCLEOTIDE SEQUENCE</scope>
</reference>
<gene>
    <name evidence="1" type="ORF">LCGC14_0114280</name>
</gene>
<proteinExistence type="predicted"/>